<keyword evidence="3" id="KW-0238">DNA-binding</keyword>
<evidence type="ECO:0000259" key="5">
    <source>
        <dbReference type="PROSITE" id="PS50931"/>
    </source>
</evidence>
<dbReference type="GO" id="GO:0003700">
    <property type="term" value="F:DNA-binding transcription factor activity"/>
    <property type="evidence" value="ECO:0007669"/>
    <property type="project" value="InterPro"/>
</dbReference>
<dbReference type="EMBL" id="CP005986">
    <property type="protein sequence ID" value="AIA56386.1"/>
    <property type="molecule type" value="Genomic_DNA"/>
</dbReference>
<geneLocation type="plasmid" evidence="8">
    <name>megaPlasmid mpAca1.1</name>
</geneLocation>
<dbReference type="PANTHER" id="PTHR30126">
    <property type="entry name" value="HTH-TYPE TRANSCRIPTIONAL REGULATOR"/>
    <property type="match status" value="1"/>
</dbReference>
<dbReference type="EMBL" id="CP005987">
    <property type="protein sequence ID" value="AIA56664.1"/>
    <property type="molecule type" value="Genomic_DNA"/>
</dbReference>
<dbReference type="SUPFAM" id="SSF53850">
    <property type="entry name" value="Periplasmic binding protein-like II"/>
    <property type="match status" value="1"/>
</dbReference>
<dbReference type="RefSeq" id="WP_004869209.1">
    <property type="nucleotide sequence ID" value="NZ_CP005986.1"/>
</dbReference>
<comment type="similarity">
    <text evidence="1">Belongs to the LysR transcriptional regulatory family.</text>
</comment>
<accession>A0A060A2D2</accession>
<keyword evidence="4" id="KW-0804">Transcription</keyword>
<reference evidence="6" key="2">
    <citation type="submission" date="2013-05" db="EMBL/GenBank/DDBJ databases">
        <title>Genomic Architecture and Gene Repertoire of the Mobilome of Extreme Acidophile Acidithiobacillus caldus.</title>
        <authorList>
            <person name="Acuna L.G."/>
            <person name="Covarrubias P.A."/>
            <person name="Cardenas J.P."/>
            <person name="Haristoy J.J."/>
            <person name="Flores R."/>
            <person name="Nunez H."/>
            <person name="Riadi G."/>
            <person name="Shmaryahu A."/>
            <person name="Valdes J."/>
            <person name="Dopson M."/>
            <person name="Rawlings D.E."/>
            <person name="Banfield J."/>
            <person name="Holmes D.S."/>
            <person name="Quatrini R."/>
        </authorList>
    </citation>
    <scope>NUCLEOTIDE SEQUENCE</scope>
    <source>
        <strain evidence="6">ATCC 51756</strain>
        <plasmid evidence="7">megap mpAca1.1</plasmid>
    </source>
</reference>
<dbReference type="Pfam" id="PF03466">
    <property type="entry name" value="LysR_substrate"/>
    <property type="match status" value="1"/>
</dbReference>
<dbReference type="KEGG" id="acz:Acaty_m0091"/>
<dbReference type="AlphaFoldDB" id="A0A060A2D2"/>
<evidence type="ECO:0000256" key="3">
    <source>
        <dbReference type="ARBA" id="ARBA00023125"/>
    </source>
</evidence>
<dbReference type="Pfam" id="PF00126">
    <property type="entry name" value="HTH_1"/>
    <property type="match status" value="1"/>
</dbReference>
<evidence type="ECO:0000256" key="4">
    <source>
        <dbReference type="ARBA" id="ARBA00023163"/>
    </source>
</evidence>
<geneLocation type="plasmid" evidence="7">
    <name>megap mpAca1.1</name>
</geneLocation>
<dbReference type="HOGENOM" id="CLU_039613_6_1_6"/>
<proteinExistence type="inferred from homology"/>
<dbReference type="PROSITE" id="PS50931">
    <property type="entry name" value="HTH_LYSR"/>
    <property type="match status" value="1"/>
</dbReference>
<dbReference type="Proteomes" id="UP000005522">
    <property type="component" value="Plasmid megap mpAca1.1"/>
</dbReference>
<keyword evidence="2" id="KW-0805">Transcription regulation</keyword>
<keyword evidence="7" id="KW-0614">Plasmid</keyword>
<evidence type="ECO:0000256" key="1">
    <source>
        <dbReference type="ARBA" id="ARBA00009437"/>
    </source>
</evidence>
<feature type="domain" description="HTH lysR-type" evidence="5">
    <location>
        <begin position="19"/>
        <end position="63"/>
    </location>
</feature>
<dbReference type="GeneID" id="92932606"/>
<evidence type="ECO:0000256" key="2">
    <source>
        <dbReference type="ARBA" id="ARBA00023015"/>
    </source>
</evidence>
<reference evidence="6 8" key="1">
    <citation type="journal article" date="2009" name="J. Bacteriol.">
        <title>Draft genome sequence of the extremely acidophilic bacterium Acidithiobacillus caldus ATCC 51756 reveals metabolic versatility in the genus Acidithiobacillus.</title>
        <authorList>
            <person name="Valdes J."/>
            <person name="Quatrini R."/>
            <person name="Hallberg K."/>
            <person name="Dopson M."/>
            <person name="Valenzuela P.D."/>
            <person name="Holmes D.S."/>
        </authorList>
    </citation>
    <scope>NUCLEOTIDE SEQUENCE [LARGE SCALE GENOMIC DNA]</scope>
    <source>
        <strain evidence="6">ATCC 51756</strain>
        <strain evidence="8">ATCC 51756 / DSM 8584 / KU</strain>
        <plasmid evidence="7">megap mpAca1.1</plasmid>
        <plasmid evidence="8">megaPlasmid mpAca1.1</plasmid>
    </source>
</reference>
<organism evidence="6 8">
    <name type="scientific">Acidithiobacillus caldus (strain ATCC 51756 / DSM 8584 / KU)</name>
    <dbReference type="NCBI Taxonomy" id="637389"/>
    <lineage>
        <taxon>Bacteria</taxon>
        <taxon>Pseudomonadati</taxon>
        <taxon>Pseudomonadota</taxon>
        <taxon>Acidithiobacillia</taxon>
        <taxon>Acidithiobacillales</taxon>
        <taxon>Acidithiobacillaceae</taxon>
        <taxon>Acidithiobacillus</taxon>
    </lineage>
</organism>
<dbReference type="PANTHER" id="PTHR30126:SF39">
    <property type="entry name" value="HTH-TYPE TRANSCRIPTIONAL REGULATOR CYSL"/>
    <property type="match status" value="1"/>
</dbReference>
<evidence type="ECO:0000313" key="6">
    <source>
        <dbReference type="EMBL" id="AIA56386.1"/>
    </source>
</evidence>
<dbReference type="eggNOG" id="COG0583">
    <property type="taxonomic scope" value="Bacteria"/>
</dbReference>
<dbReference type="InterPro" id="IPR000847">
    <property type="entry name" value="LysR_HTH_N"/>
</dbReference>
<dbReference type="InterPro" id="IPR036390">
    <property type="entry name" value="WH_DNA-bd_sf"/>
</dbReference>
<evidence type="ECO:0000313" key="8">
    <source>
        <dbReference type="Proteomes" id="UP000005522"/>
    </source>
</evidence>
<dbReference type="SUPFAM" id="SSF46785">
    <property type="entry name" value="Winged helix' DNA-binding domain"/>
    <property type="match status" value="1"/>
</dbReference>
<evidence type="ECO:0000313" key="7">
    <source>
        <dbReference type="EMBL" id="AIA56664.1"/>
    </source>
</evidence>
<name>A0A060A2D2_ACICK</name>
<dbReference type="Gene3D" id="3.40.190.290">
    <property type="match status" value="1"/>
</dbReference>
<gene>
    <name evidence="6" type="ORF">Acaty_c2542</name>
    <name evidence="7" type="ORF">Acaty_m0091</name>
</gene>
<dbReference type="GO" id="GO:0000976">
    <property type="term" value="F:transcription cis-regulatory region binding"/>
    <property type="evidence" value="ECO:0007669"/>
    <property type="project" value="TreeGrafter"/>
</dbReference>
<dbReference type="CDD" id="cd05466">
    <property type="entry name" value="PBP2_LTTR_substrate"/>
    <property type="match status" value="1"/>
</dbReference>
<dbReference type="Proteomes" id="UP000005522">
    <property type="component" value="Chromosome"/>
</dbReference>
<dbReference type="InterPro" id="IPR005119">
    <property type="entry name" value="LysR_subst-bd"/>
</dbReference>
<dbReference type="Gene3D" id="1.10.10.10">
    <property type="entry name" value="Winged helix-like DNA-binding domain superfamily/Winged helix DNA-binding domain"/>
    <property type="match status" value="1"/>
</dbReference>
<protein>
    <submittedName>
        <fullName evidence="6">LysR family transcriptional regulator YeiE</fullName>
    </submittedName>
    <submittedName>
        <fullName evidence="7">Transcriptional regulator, LysR family</fullName>
    </submittedName>
</protein>
<sequence>MTRHRIDPALLLLWARVTRAGNLHVAAEGLFLTQPAISHRLKQLQEQAGEPLYRRARHGIVPTPLGLRLAKLGEEIELALEEAEHLCQSTEGLLHGSVRILASNSNAELLLPGALARFRSNHPGIHLRLTTSNSRQARLHRDEADLVFVEDDLPEPREARWVQECLLRTRIVLLLPAQHPLAASAAPVHLHSLQESTLIWRESGSGIREAALQAFRDLGLHPEIRFELSGLAAIRDGVRAGLGLAFVSATQNSEPSPGLVTRELVPEIPHRLAVLYRDPLDRASDTLLQHIRAAIPKLMPTE</sequence>
<dbReference type="PRINTS" id="PR00039">
    <property type="entry name" value="HTHLYSR"/>
</dbReference>
<dbReference type="InterPro" id="IPR036388">
    <property type="entry name" value="WH-like_DNA-bd_sf"/>
</dbReference>
<dbReference type="KEGG" id="acz:Acaty_c2542"/>